<feature type="transmembrane region" description="Helical" evidence="1">
    <location>
        <begin position="40"/>
        <end position="59"/>
    </location>
</feature>
<name>A0A8X6FGH4_TRICU</name>
<organism evidence="2 3">
    <name type="scientific">Trichonephila clavata</name>
    <name type="common">Joro spider</name>
    <name type="synonym">Nephila clavata</name>
    <dbReference type="NCBI Taxonomy" id="2740835"/>
    <lineage>
        <taxon>Eukaryota</taxon>
        <taxon>Metazoa</taxon>
        <taxon>Ecdysozoa</taxon>
        <taxon>Arthropoda</taxon>
        <taxon>Chelicerata</taxon>
        <taxon>Arachnida</taxon>
        <taxon>Araneae</taxon>
        <taxon>Araneomorphae</taxon>
        <taxon>Entelegynae</taxon>
        <taxon>Araneoidea</taxon>
        <taxon>Nephilidae</taxon>
        <taxon>Trichonephila</taxon>
    </lineage>
</organism>
<comment type="caution">
    <text evidence="2">The sequence shown here is derived from an EMBL/GenBank/DDBJ whole genome shotgun (WGS) entry which is preliminary data.</text>
</comment>
<feature type="transmembrane region" description="Helical" evidence="1">
    <location>
        <begin position="155"/>
        <end position="174"/>
    </location>
</feature>
<dbReference type="Proteomes" id="UP000887116">
    <property type="component" value="Unassembled WGS sequence"/>
</dbReference>
<protein>
    <submittedName>
        <fullName evidence="2">Uncharacterized protein</fullName>
    </submittedName>
</protein>
<keyword evidence="1" id="KW-0472">Membrane</keyword>
<accession>A0A8X6FGH4</accession>
<feature type="transmembrane region" description="Helical" evidence="1">
    <location>
        <begin position="94"/>
        <end position="112"/>
    </location>
</feature>
<keyword evidence="1" id="KW-1133">Transmembrane helix</keyword>
<dbReference type="OrthoDB" id="6437661at2759"/>
<evidence type="ECO:0000313" key="2">
    <source>
        <dbReference type="EMBL" id="GFQ79945.1"/>
    </source>
</evidence>
<feature type="transmembrane region" description="Helical" evidence="1">
    <location>
        <begin position="7"/>
        <end position="28"/>
    </location>
</feature>
<keyword evidence="1" id="KW-0812">Transmembrane</keyword>
<sequence>MKQPNRKWVMVLAVIYNILHLVIFTIQIHCYSTNSKNKSLQVQMGIVLNMGQLITWWLVRFRRKDFLTLVEEVFSLRKDLSCVIYRRLLKISRVVCLCAILLIVWDPLLRIINEIKYNYKYSDCMLTLTPSGIGDWKLIPIASYIFSSTHVSNSLIYTIALFYILFCYSLSACLDAPFRHQNDIHEVYEKVLDIFKKTEEKISFFVLLLFAYIFYSFFKYLFVIIYLGKTYKVPIPLFIIFNFVANIILIIVIILSAHQAQQKTEDLRISLLADDTTLKRRLVKILEDQRYLKLTGWGIFTIQKSLLLSSAAWFFTYVSILVQS</sequence>
<dbReference type="EMBL" id="BMAO01002327">
    <property type="protein sequence ID" value="GFQ79945.1"/>
    <property type="molecule type" value="Genomic_DNA"/>
</dbReference>
<evidence type="ECO:0000313" key="3">
    <source>
        <dbReference type="Proteomes" id="UP000887116"/>
    </source>
</evidence>
<evidence type="ECO:0000256" key="1">
    <source>
        <dbReference type="SAM" id="Phobius"/>
    </source>
</evidence>
<feature type="transmembrane region" description="Helical" evidence="1">
    <location>
        <begin position="294"/>
        <end position="315"/>
    </location>
</feature>
<dbReference type="AlphaFoldDB" id="A0A8X6FGH4"/>
<proteinExistence type="predicted"/>
<feature type="transmembrane region" description="Helical" evidence="1">
    <location>
        <begin position="204"/>
        <end position="227"/>
    </location>
</feature>
<gene>
    <name evidence="2" type="primary">AVEN_236654_1</name>
    <name evidence="2" type="ORF">TNCT_420901</name>
</gene>
<keyword evidence="3" id="KW-1185">Reference proteome</keyword>
<feature type="transmembrane region" description="Helical" evidence="1">
    <location>
        <begin position="233"/>
        <end position="255"/>
    </location>
</feature>
<reference evidence="2" key="1">
    <citation type="submission" date="2020-07" db="EMBL/GenBank/DDBJ databases">
        <title>Multicomponent nature underlies the extraordinary mechanical properties of spider dragline silk.</title>
        <authorList>
            <person name="Kono N."/>
            <person name="Nakamura H."/>
            <person name="Mori M."/>
            <person name="Yoshida Y."/>
            <person name="Ohtoshi R."/>
            <person name="Malay A.D."/>
            <person name="Moran D.A.P."/>
            <person name="Tomita M."/>
            <person name="Numata K."/>
            <person name="Arakawa K."/>
        </authorList>
    </citation>
    <scope>NUCLEOTIDE SEQUENCE</scope>
</reference>